<dbReference type="GO" id="GO:0070403">
    <property type="term" value="F:NAD+ binding"/>
    <property type="evidence" value="ECO:0007669"/>
    <property type="project" value="InterPro"/>
</dbReference>
<evidence type="ECO:0000313" key="6">
    <source>
        <dbReference type="Proteomes" id="UP000254866"/>
    </source>
</evidence>
<dbReference type="Proteomes" id="UP000254866">
    <property type="component" value="Unassembled WGS sequence"/>
</dbReference>
<feature type="region of interest" description="Disordered" evidence="2">
    <location>
        <begin position="388"/>
        <end position="426"/>
    </location>
</feature>
<accession>A0A370U2Y8</accession>
<feature type="domain" description="3-hydroxyacyl-CoA dehydrogenase C-terminal" evidence="3">
    <location>
        <begin position="299"/>
        <end position="396"/>
    </location>
</feature>
<dbReference type="GeneID" id="43594967"/>
<dbReference type="EMBL" id="NPIC01000001">
    <property type="protein sequence ID" value="RDL42139.1"/>
    <property type="molecule type" value="Genomic_DNA"/>
</dbReference>
<feature type="compositionally biased region" description="Polar residues" evidence="2">
    <location>
        <begin position="90"/>
        <end position="114"/>
    </location>
</feature>
<feature type="compositionally biased region" description="Basic and acidic residues" evidence="2">
    <location>
        <begin position="398"/>
        <end position="426"/>
    </location>
</feature>
<gene>
    <name evidence="5" type="ORF">BP5553_02118</name>
</gene>
<dbReference type="OrthoDB" id="5958943at2759"/>
<dbReference type="InterPro" id="IPR036291">
    <property type="entry name" value="NAD(P)-bd_dom_sf"/>
</dbReference>
<dbReference type="SUPFAM" id="SSF51735">
    <property type="entry name" value="NAD(P)-binding Rossmann-fold domains"/>
    <property type="match status" value="1"/>
</dbReference>
<dbReference type="SUPFAM" id="SSF48179">
    <property type="entry name" value="6-phosphogluconate dehydrogenase C-terminal domain-like"/>
    <property type="match status" value="1"/>
</dbReference>
<evidence type="ECO:0000313" key="5">
    <source>
        <dbReference type="EMBL" id="RDL42139.1"/>
    </source>
</evidence>
<sequence length="426" mass="47122">MPISQPAVARVAQVWPKWLPIAVSQAIEAPSLAGKPLSSAYFSSPQRQTYPVDSAAASRASNPLSQKLPNSPQQIRNISTSSRRVRQITSQNISSLKPPQQVCDLTSPSSSEQWTPPPDVSKMPVAIIGAGVLGRRLAMIWASTGRPVNVYDVSQSAIDSATIYIADHLTDYCTKYKTHPGRVRFTTDLEDAAANAWMAIEAVPEDPELKISILNNLDQVTLKSCIIATNSISFTSRELSSEVSRRYRLLNTLYYIPPENRCVELMSCGYTSPEIFKFLSQQMKEIRLRPMVAVDDARGMIFPRIWGAIQRETLSMLQKGVAAPEDIDGLFRDFFGAEKGPCEKMDDVGLDTTTAAERHYLAKMENKGFGKGHLKWLEDEYVGKGKLGQKSGEGLVSKTDENGKTIRRESPAQEVWKEHSIDVSGL</sequence>
<keyword evidence="1" id="KW-0560">Oxidoreductase</keyword>
<reference evidence="5 6" key="1">
    <citation type="journal article" date="2018" name="IMA Fungus">
        <title>IMA Genome-F 9: Draft genome sequence of Annulohypoxylon stygium, Aspergillus mulundensis, Berkeleyomyces basicola (syn. Thielaviopsis basicola), Ceratocystis smalleyi, two Cercospora beticola strains, Coleophoma cylindrospora, Fusarium fracticaudum, Phialophora cf. hyalina, and Morchella septimelata.</title>
        <authorList>
            <person name="Wingfield B.D."/>
            <person name="Bills G.F."/>
            <person name="Dong Y."/>
            <person name="Huang W."/>
            <person name="Nel W.J."/>
            <person name="Swalarsk-Parry B.S."/>
            <person name="Vaghefi N."/>
            <person name="Wilken P.M."/>
            <person name="An Z."/>
            <person name="de Beer Z.W."/>
            <person name="De Vos L."/>
            <person name="Chen L."/>
            <person name="Duong T.A."/>
            <person name="Gao Y."/>
            <person name="Hammerbacher A."/>
            <person name="Kikkert J.R."/>
            <person name="Li Y."/>
            <person name="Li H."/>
            <person name="Li K."/>
            <person name="Li Q."/>
            <person name="Liu X."/>
            <person name="Ma X."/>
            <person name="Naidoo K."/>
            <person name="Pethybridge S.J."/>
            <person name="Sun J."/>
            <person name="Steenkamp E.T."/>
            <person name="van der Nest M.A."/>
            <person name="van Wyk S."/>
            <person name="Wingfield M.J."/>
            <person name="Xiong C."/>
            <person name="Yue Q."/>
            <person name="Zhang X."/>
        </authorList>
    </citation>
    <scope>NUCLEOTIDE SEQUENCE [LARGE SCALE GENOMIC DNA]</scope>
    <source>
        <strain evidence="5 6">BP 5553</strain>
    </source>
</reference>
<protein>
    <recommendedName>
        <fullName evidence="7">NAD(P)-binding protein</fullName>
    </recommendedName>
</protein>
<evidence type="ECO:0008006" key="7">
    <source>
        <dbReference type="Google" id="ProtNLM"/>
    </source>
</evidence>
<dbReference type="PANTHER" id="PTHR48075:SF3">
    <property type="entry name" value="3-HYDROXYACYL-COA DEHYDROGENASE"/>
    <property type="match status" value="1"/>
</dbReference>
<dbReference type="GO" id="GO:0016616">
    <property type="term" value="F:oxidoreductase activity, acting on the CH-OH group of donors, NAD or NADP as acceptor"/>
    <property type="evidence" value="ECO:0007669"/>
    <property type="project" value="InterPro"/>
</dbReference>
<dbReference type="AlphaFoldDB" id="A0A370U2Y8"/>
<dbReference type="InterPro" id="IPR006176">
    <property type="entry name" value="3-OHacyl-CoA_DH_NAD-bd"/>
</dbReference>
<dbReference type="PANTHER" id="PTHR48075">
    <property type="entry name" value="3-HYDROXYACYL-COA DEHYDROGENASE FAMILY PROTEIN"/>
    <property type="match status" value="1"/>
</dbReference>
<feature type="compositionally biased region" description="Polar residues" evidence="2">
    <location>
        <begin position="59"/>
        <end position="74"/>
    </location>
</feature>
<comment type="caution">
    <text evidence="5">The sequence shown here is derived from an EMBL/GenBank/DDBJ whole genome shotgun (WGS) entry which is preliminary data.</text>
</comment>
<dbReference type="RefSeq" id="XP_031874795.1">
    <property type="nucleotide sequence ID" value="XM_032010741.1"/>
</dbReference>
<proteinExistence type="predicted"/>
<evidence type="ECO:0000256" key="2">
    <source>
        <dbReference type="SAM" id="MobiDB-lite"/>
    </source>
</evidence>
<feature type="domain" description="3-hydroxyacyl-CoA dehydrogenase NAD binding" evidence="4">
    <location>
        <begin position="125"/>
        <end position="293"/>
    </location>
</feature>
<dbReference type="InterPro" id="IPR008927">
    <property type="entry name" value="6-PGluconate_DH-like_C_sf"/>
</dbReference>
<dbReference type="InterPro" id="IPR013328">
    <property type="entry name" value="6PGD_dom2"/>
</dbReference>
<organism evidence="5 6">
    <name type="scientific">Venustampulla echinocandica</name>
    <dbReference type="NCBI Taxonomy" id="2656787"/>
    <lineage>
        <taxon>Eukaryota</taxon>
        <taxon>Fungi</taxon>
        <taxon>Dikarya</taxon>
        <taxon>Ascomycota</taxon>
        <taxon>Pezizomycotina</taxon>
        <taxon>Leotiomycetes</taxon>
        <taxon>Helotiales</taxon>
        <taxon>Pleuroascaceae</taxon>
        <taxon>Venustampulla</taxon>
    </lineage>
</organism>
<evidence type="ECO:0000259" key="3">
    <source>
        <dbReference type="Pfam" id="PF00725"/>
    </source>
</evidence>
<dbReference type="Pfam" id="PF00725">
    <property type="entry name" value="3HCDH"/>
    <property type="match status" value="1"/>
</dbReference>
<dbReference type="Gene3D" id="3.40.50.720">
    <property type="entry name" value="NAD(P)-binding Rossmann-like Domain"/>
    <property type="match status" value="1"/>
</dbReference>
<dbReference type="Pfam" id="PF02737">
    <property type="entry name" value="3HCDH_N"/>
    <property type="match status" value="1"/>
</dbReference>
<dbReference type="GO" id="GO:0006631">
    <property type="term" value="P:fatty acid metabolic process"/>
    <property type="evidence" value="ECO:0007669"/>
    <property type="project" value="InterPro"/>
</dbReference>
<evidence type="ECO:0000259" key="4">
    <source>
        <dbReference type="Pfam" id="PF02737"/>
    </source>
</evidence>
<dbReference type="InterPro" id="IPR006108">
    <property type="entry name" value="3HC_DH_C"/>
</dbReference>
<name>A0A370U2Y8_9HELO</name>
<feature type="region of interest" description="Disordered" evidence="2">
    <location>
        <begin position="90"/>
        <end position="118"/>
    </location>
</feature>
<dbReference type="STRING" id="2656787.A0A370U2Y8"/>
<evidence type="ECO:0000256" key="1">
    <source>
        <dbReference type="ARBA" id="ARBA00023002"/>
    </source>
</evidence>
<keyword evidence="6" id="KW-1185">Reference proteome</keyword>
<feature type="region of interest" description="Disordered" evidence="2">
    <location>
        <begin position="52"/>
        <end position="74"/>
    </location>
</feature>
<dbReference type="Gene3D" id="1.10.1040.10">
    <property type="entry name" value="N-(1-d-carboxylethyl)-l-norvaline Dehydrogenase, domain 2"/>
    <property type="match status" value="1"/>
</dbReference>